<feature type="compositionally biased region" description="Polar residues" evidence="1">
    <location>
        <begin position="53"/>
        <end position="85"/>
    </location>
</feature>
<evidence type="ECO:0000256" key="1">
    <source>
        <dbReference type="SAM" id="MobiDB-lite"/>
    </source>
</evidence>
<dbReference type="AlphaFoldDB" id="A0A9N8WDN0"/>
<gene>
    <name evidence="2" type="ORF">FCALED_LOCUS2770</name>
</gene>
<comment type="caution">
    <text evidence="2">The sequence shown here is derived from an EMBL/GenBank/DDBJ whole genome shotgun (WGS) entry which is preliminary data.</text>
</comment>
<protein>
    <submittedName>
        <fullName evidence="2">10324_t:CDS:1</fullName>
    </submittedName>
</protein>
<feature type="compositionally biased region" description="Basic and acidic residues" evidence="1">
    <location>
        <begin position="148"/>
        <end position="175"/>
    </location>
</feature>
<dbReference type="OrthoDB" id="5598844at2759"/>
<dbReference type="Pfam" id="PF08624">
    <property type="entry name" value="CRC_subunit"/>
    <property type="match status" value="1"/>
</dbReference>
<feature type="region of interest" description="Disordered" evidence="1">
    <location>
        <begin position="1"/>
        <end position="188"/>
    </location>
</feature>
<organism evidence="2 3">
    <name type="scientific">Funneliformis caledonium</name>
    <dbReference type="NCBI Taxonomy" id="1117310"/>
    <lineage>
        <taxon>Eukaryota</taxon>
        <taxon>Fungi</taxon>
        <taxon>Fungi incertae sedis</taxon>
        <taxon>Mucoromycota</taxon>
        <taxon>Glomeromycotina</taxon>
        <taxon>Glomeromycetes</taxon>
        <taxon>Glomerales</taxon>
        <taxon>Glomeraceae</taxon>
        <taxon>Funneliformis</taxon>
    </lineage>
</organism>
<reference evidence="2" key="1">
    <citation type="submission" date="2021-06" db="EMBL/GenBank/DDBJ databases">
        <authorList>
            <person name="Kallberg Y."/>
            <person name="Tangrot J."/>
            <person name="Rosling A."/>
        </authorList>
    </citation>
    <scope>NUCLEOTIDE SEQUENCE</scope>
    <source>
        <strain evidence="2">UK204</strain>
    </source>
</reference>
<accession>A0A9N8WDN0</accession>
<name>A0A9N8WDN0_9GLOM</name>
<dbReference type="Proteomes" id="UP000789570">
    <property type="component" value="Unassembled WGS sequence"/>
</dbReference>
<dbReference type="InterPro" id="IPR013933">
    <property type="entry name" value="CRC_Rsc7/Swp82"/>
</dbReference>
<proteinExistence type="predicted"/>
<keyword evidence="3" id="KW-1185">Reference proteome</keyword>
<evidence type="ECO:0000313" key="3">
    <source>
        <dbReference type="Proteomes" id="UP000789570"/>
    </source>
</evidence>
<sequence length="648" mass="73525">MTSNLHNVVRENPKRSTRSNLAPIPRQTRSAARKGKKQAPVSEITPNEEEQVETPQTITETREGSLTTDSDIDQPSQENQQTPQPTVRMGRLRIRYTVNPEPSTPSTPTPLSQPIDLVTTPVKRGPGRPRKYPESVTSTPPSSKRKKKTDDDGITKRRKKTKDDVDTKRRKKSDDETSINDDDDNDSTLYYKQTDGAFVRTHQKVGELTTQPMDIDDFEGDEDDGTIDEKGEMKITKDGDLLGGRKFKVSVFQLPSRGNTWYMLSMDPAKLLGFRDSYLFFLRNPTLKRIHATNQERDYLITHGFLPSNFRSRAITLVSARSTYKLFGSKLIVGGKKRRDDYYESSIRFNDDDLSDKGEEASGVDSTSNILSRRVYLGSKPRKIINKTNWMYQTALSSRDYNTRLKIHRREKPRFYDPHTDIEQIPQATQPTRIWVESLSQPTGLPLSSDIIIATKDPEIHFATVPSNPLSTLSAEVLEVLPPEIRQVVDNMEKEEATRQVPDDKYPIALMDGQFQFRYPIHRTRFGQDLPRVLKHSSYQVSTPPPSIFASPPADDTPYEQCYYFPDEIEDDNIQYTPGKAPPQFICGILTSTTGQPCKRGVSSEGDKCMFHKGHVDVEVTPDGTILSRTIPDMIDSALIQVRNNLIH</sequence>
<dbReference type="EMBL" id="CAJVPQ010000445">
    <property type="protein sequence ID" value="CAG8482190.1"/>
    <property type="molecule type" value="Genomic_DNA"/>
</dbReference>
<feature type="compositionally biased region" description="Acidic residues" evidence="1">
    <location>
        <begin position="176"/>
        <end position="186"/>
    </location>
</feature>
<evidence type="ECO:0000313" key="2">
    <source>
        <dbReference type="EMBL" id="CAG8482190.1"/>
    </source>
</evidence>